<evidence type="ECO:0000256" key="1">
    <source>
        <dbReference type="SAM" id="MobiDB-lite"/>
    </source>
</evidence>
<proteinExistence type="predicted"/>
<dbReference type="EMBL" id="JACHJL010000012">
    <property type="protein sequence ID" value="MBB5937688.1"/>
    <property type="molecule type" value="Genomic_DNA"/>
</dbReference>
<sequence>MASEIAIVQTTRDNEERATGLARRSPVVTGGRTEGASAVAP</sequence>
<accession>A0A7W9QCF5</accession>
<dbReference type="AlphaFoldDB" id="A0A7W9QCF5"/>
<evidence type="ECO:0000313" key="3">
    <source>
        <dbReference type="Proteomes" id="UP000588098"/>
    </source>
</evidence>
<organism evidence="2 3">
    <name type="scientific">Streptomyces zagrosensis</name>
    <dbReference type="NCBI Taxonomy" id="1042984"/>
    <lineage>
        <taxon>Bacteria</taxon>
        <taxon>Bacillati</taxon>
        <taxon>Actinomycetota</taxon>
        <taxon>Actinomycetes</taxon>
        <taxon>Kitasatosporales</taxon>
        <taxon>Streptomycetaceae</taxon>
        <taxon>Streptomyces</taxon>
    </lineage>
</organism>
<reference evidence="2 3" key="1">
    <citation type="submission" date="2020-08" db="EMBL/GenBank/DDBJ databases">
        <title>Genomic Encyclopedia of Type Strains, Phase III (KMG-III): the genomes of soil and plant-associated and newly described type strains.</title>
        <authorList>
            <person name="Whitman W."/>
        </authorList>
    </citation>
    <scope>NUCLEOTIDE SEQUENCE [LARGE SCALE GENOMIC DNA]</scope>
    <source>
        <strain evidence="2 3">CECT 8305</strain>
    </source>
</reference>
<protein>
    <submittedName>
        <fullName evidence="2">Uncharacterized protein</fullName>
    </submittedName>
</protein>
<dbReference type="Proteomes" id="UP000588098">
    <property type="component" value="Unassembled WGS sequence"/>
</dbReference>
<name>A0A7W9QCF5_9ACTN</name>
<gene>
    <name evidence="2" type="ORF">FHS42_004769</name>
</gene>
<evidence type="ECO:0000313" key="2">
    <source>
        <dbReference type="EMBL" id="MBB5937688.1"/>
    </source>
</evidence>
<comment type="caution">
    <text evidence="2">The sequence shown here is derived from an EMBL/GenBank/DDBJ whole genome shotgun (WGS) entry which is preliminary data.</text>
</comment>
<feature type="region of interest" description="Disordered" evidence="1">
    <location>
        <begin position="1"/>
        <end position="41"/>
    </location>
</feature>
<keyword evidence="3" id="KW-1185">Reference proteome</keyword>